<evidence type="ECO:0000256" key="7">
    <source>
        <dbReference type="ARBA" id="ARBA00022692"/>
    </source>
</evidence>
<dbReference type="GO" id="GO:0009401">
    <property type="term" value="P:phosphoenolpyruvate-dependent sugar phosphotransferase system"/>
    <property type="evidence" value="ECO:0007669"/>
    <property type="project" value="UniProtKB-KW"/>
</dbReference>
<keyword evidence="4" id="KW-0762">Sugar transport</keyword>
<feature type="transmembrane region" description="Helical" evidence="12">
    <location>
        <begin position="145"/>
        <end position="164"/>
    </location>
</feature>
<feature type="transmembrane region" description="Helical" evidence="12">
    <location>
        <begin position="284"/>
        <end position="306"/>
    </location>
</feature>
<dbReference type="InterPro" id="IPR036878">
    <property type="entry name" value="Glu_permease_IIB"/>
</dbReference>
<evidence type="ECO:0000259" key="14">
    <source>
        <dbReference type="PROSITE" id="PS51103"/>
    </source>
</evidence>
<keyword evidence="8" id="KW-0418">Kinase</keyword>
<feature type="transmembrane region" description="Helical" evidence="12">
    <location>
        <begin position="243"/>
        <end position="264"/>
    </location>
</feature>
<dbReference type="Pfam" id="PF00367">
    <property type="entry name" value="PTS_EIIB"/>
    <property type="match status" value="1"/>
</dbReference>
<dbReference type="InterPro" id="IPR018113">
    <property type="entry name" value="PTrfase_EIIB_Cys"/>
</dbReference>
<dbReference type="RefSeq" id="WP_055277242.1">
    <property type="nucleotide sequence ID" value="NZ_CP071250.1"/>
</dbReference>
<evidence type="ECO:0000256" key="8">
    <source>
        <dbReference type="ARBA" id="ARBA00022777"/>
    </source>
</evidence>
<keyword evidence="7 12" id="KW-0812">Transmembrane</keyword>
<evidence type="ECO:0000256" key="1">
    <source>
        <dbReference type="ARBA" id="ARBA00004651"/>
    </source>
</evidence>
<evidence type="ECO:0000256" key="5">
    <source>
        <dbReference type="ARBA" id="ARBA00022679"/>
    </source>
</evidence>
<keyword evidence="9 12" id="KW-1133">Transmembrane helix</keyword>
<evidence type="ECO:0000256" key="11">
    <source>
        <dbReference type="PROSITE-ProRule" id="PRU00421"/>
    </source>
</evidence>
<evidence type="ECO:0000256" key="4">
    <source>
        <dbReference type="ARBA" id="ARBA00022597"/>
    </source>
</evidence>
<feature type="transmembrane region" description="Helical" evidence="12">
    <location>
        <begin position="424"/>
        <end position="447"/>
    </location>
</feature>
<dbReference type="GO" id="GO:0008982">
    <property type="term" value="F:protein-N(PI)-phosphohistidine-sugar phosphotransferase activity"/>
    <property type="evidence" value="ECO:0007669"/>
    <property type="project" value="InterPro"/>
</dbReference>
<dbReference type="PANTHER" id="PTHR30175">
    <property type="entry name" value="PHOSPHOTRANSFERASE SYSTEM TRANSPORT PROTEIN"/>
    <property type="match status" value="1"/>
</dbReference>
<dbReference type="PROSITE" id="PS51098">
    <property type="entry name" value="PTS_EIIB_TYPE_1"/>
    <property type="match status" value="1"/>
</dbReference>
<accession>A0A9Q9FEY3</accession>
<feature type="domain" description="PTS EIIC type-1" evidence="14">
    <location>
        <begin position="104"/>
        <end position="451"/>
    </location>
</feature>
<feature type="transmembrane region" description="Helical" evidence="12">
    <location>
        <begin position="171"/>
        <end position="188"/>
    </location>
</feature>
<feature type="transmembrane region" description="Helical" evidence="12">
    <location>
        <begin position="380"/>
        <end position="404"/>
    </location>
</feature>
<protein>
    <submittedName>
        <fullName evidence="15">PTS transporter subunit EIIC</fullName>
    </submittedName>
</protein>
<keyword evidence="3" id="KW-1003">Cell membrane</keyword>
<dbReference type="AlphaFoldDB" id="A0A9Q9FEY3"/>
<evidence type="ECO:0000256" key="3">
    <source>
        <dbReference type="ARBA" id="ARBA00022475"/>
    </source>
</evidence>
<evidence type="ECO:0000256" key="10">
    <source>
        <dbReference type="ARBA" id="ARBA00023136"/>
    </source>
</evidence>
<dbReference type="Gene3D" id="3.30.1360.60">
    <property type="entry name" value="Glucose permease domain IIB"/>
    <property type="match status" value="1"/>
</dbReference>
<dbReference type="CDD" id="cd00212">
    <property type="entry name" value="PTS_IIB_glc"/>
    <property type="match status" value="1"/>
</dbReference>
<dbReference type="GO" id="GO:0090589">
    <property type="term" value="F:protein-phosphocysteine-trehalose phosphotransferase system transporter activity"/>
    <property type="evidence" value="ECO:0007669"/>
    <property type="project" value="TreeGrafter"/>
</dbReference>
<dbReference type="SUPFAM" id="SSF55604">
    <property type="entry name" value="Glucose permease domain IIB"/>
    <property type="match status" value="1"/>
</dbReference>
<dbReference type="FunFam" id="3.30.1360.60:FF:000001">
    <property type="entry name" value="PTS system glucose-specific IIBC component PtsG"/>
    <property type="match status" value="1"/>
</dbReference>
<name>A0A9Q9FEY3_9FIRM</name>
<evidence type="ECO:0000259" key="13">
    <source>
        <dbReference type="PROSITE" id="PS51098"/>
    </source>
</evidence>
<dbReference type="InterPro" id="IPR013013">
    <property type="entry name" value="PTS_EIIC_1"/>
</dbReference>
<evidence type="ECO:0000256" key="9">
    <source>
        <dbReference type="ARBA" id="ARBA00022989"/>
    </source>
</evidence>
<dbReference type="GO" id="GO:0015771">
    <property type="term" value="P:trehalose transport"/>
    <property type="evidence" value="ECO:0007669"/>
    <property type="project" value="TreeGrafter"/>
</dbReference>
<evidence type="ECO:0000256" key="12">
    <source>
        <dbReference type="SAM" id="Phobius"/>
    </source>
</evidence>
<dbReference type="InterPro" id="IPR003352">
    <property type="entry name" value="PTS_EIIC"/>
</dbReference>
<keyword evidence="5" id="KW-0808">Transferase</keyword>
<dbReference type="GO" id="GO:0016301">
    <property type="term" value="F:kinase activity"/>
    <property type="evidence" value="ECO:0007669"/>
    <property type="project" value="UniProtKB-KW"/>
</dbReference>
<feature type="transmembrane region" description="Helical" evidence="12">
    <location>
        <begin position="354"/>
        <end position="373"/>
    </location>
</feature>
<evidence type="ECO:0000313" key="15">
    <source>
        <dbReference type="EMBL" id="UUF08893.1"/>
    </source>
</evidence>
<evidence type="ECO:0000313" key="16">
    <source>
        <dbReference type="Proteomes" id="UP001058072"/>
    </source>
</evidence>
<comment type="subcellular location">
    <subcellularLocation>
        <location evidence="1">Cell membrane</location>
        <topology evidence="1">Multi-pass membrane protein</topology>
    </subcellularLocation>
</comment>
<dbReference type="GO" id="GO:0005886">
    <property type="term" value="C:plasma membrane"/>
    <property type="evidence" value="ECO:0007669"/>
    <property type="project" value="UniProtKB-SubCell"/>
</dbReference>
<dbReference type="InterPro" id="IPR050558">
    <property type="entry name" value="PTS_Sugar-Specific_Components"/>
</dbReference>
<dbReference type="InterPro" id="IPR001996">
    <property type="entry name" value="PTS_IIB_1"/>
</dbReference>
<dbReference type="EMBL" id="CP071250">
    <property type="protein sequence ID" value="UUF08893.1"/>
    <property type="molecule type" value="Genomic_DNA"/>
</dbReference>
<dbReference type="Pfam" id="PF02378">
    <property type="entry name" value="PTS_EIIC"/>
    <property type="match status" value="1"/>
</dbReference>
<feature type="active site" description="Phosphocysteine intermediate; for EIIB activity" evidence="11">
    <location>
        <position position="28"/>
    </location>
</feature>
<proteinExistence type="predicted"/>
<keyword evidence="10 12" id="KW-0472">Membrane</keyword>
<evidence type="ECO:0000256" key="6">
    <source>
        <dbReference type="ARBA" id="ARBA00022683"/>
    </source>
</evidence>
<feature type="transmembrane region" description="Helical" evidence="12">
    <location>
        <begin position="208"/>
        <end position="231"/>
    </location>
</feature>
<evidence type="ECO:0000256" key="2">
    <source>
        <dbReference type="ARBA" id="ARBA00022448"/>
    </source>
</evidence>
<feature type="domain" description="PTS EIIB type-1" evidence="13">
    <location>
        <begin position="6"/>
        <end position="88"/>
    </location>
</feature>
<dbReference type="PANTHER" id="PTHR30175:SF1">
    <property type="entry name" value="PTS SYSTEM ARBUTIN-, CELLOBIOSE-, AND SALICIN-SPECIFIC EIIBC COMPONENT-RELATED"/>
    <property type="match status" value="1"/>
</dbReference>
<sequence length="451" mass="48292">MARDYAQTAKELVAALGGNENINNVTHCATRLRFILSDHKVVNKEKASKVQGVITTVEAGGQFQVVIGNHVKDAYEQVLKLVDVSEENVSTSTEKVGIFSRIIDIISSIFAPFLYTLAACGILQGILGVLVALDWIDTADGTYQVLNFISWTAFTFLPVLIAITAAKKFKVNEFIAVVIACALISPDYNAMVNDGTQLSFLGIQIQMLSYTSSVIPVILAVWLASYVAKFFEKVLPTVIRNLFTPMFTIAIMVPVTLLVFGPFGATVGGAIGDTYNFLYNLSPIVAGIVVGGLWQVAVIFGVHWGITPVTVGNYASLGFDTFTALQASAVFSQAGAAFGVYFKSKNKELKEVSLPAAVTAVFGITEPVVYGVNLRLKKPMICGCIAGAIGGAIAGAFNAVSWSYNMPGIATIPAFFKVGYMTPFIGFIISIIVSFVLGMVLTMIVGFNDEK</sequence>
<keyword evidence="2" id="KW-0813">Transport</keyword>
<reference evidence="15" key="1">
    <citation type="submission" date="2021-03" db="EMBL/GenBank/DDBJ databases">
        <title>Comparative Genomics and Metabolomics in the genus Turicibacter.</title>
        <authorList>
            <person name="Maki J."/>
            <person name="Looft T."/>
        </authorList>
    </citation>
    <scope>NUCLEOTIDE SEQUENCE</scope>
    <source>
        <strain evidence="15">ISU324</strain>
    </source>
</reference>
<feature type="transmembrane region" description="Helical" evidence="12">
    <location>
        <begin position="318"/>
        <end position="342"/>
    </location>
</feature>
<feature type="transmembrane region" description="Helical" evidence="12">
    <location>
        <begin position="109"/>
        <end position="133"/>
    </location>
</feature>
<dbReference type="PROSITE" id="PS51103">
    <property type="entry name" value="PTS_EIIC_TYPE_1"/>
    <property type="match status" value="1"/>
</dbReference>
<gene>
    <name evidence="15" type="ORF">J0J70_02485</name>
</gene>
<dbReference type="Proteomes" id="UP001058072">
    <property type="component" value="Chromosome"/>
</dbReference>
<dbReference type="PROSITE" id="PS01035">
    <property type="entry name" value="PTS_EIIB_TYPE_1_CYS"/>
    <property type="match status" value="1"/>
</dbReference>
<organism evidence="15 16">
    <name type="scientific">Turicibacter bilis</name>
    <dbReference type="NCBI Taxonomy" id="2735723"/>
    <lineage>
        <taxon>Bacteria</taxon>
        <taxon>Bacillati</taxon>
        <taxon>Bacillota</taxon>
        <taxon>Erysipelotrichia</taxon>
        <taxon>Erysipelotrichales</taxon>
        <taxon>Turicibacteraceae</taxon>
        <taxon>Turicibacter</taxon>
    </lineage>
</organism>
<keyword evidence="6" id="KW-0598">Phosphotransferase system</keyword>